<organism evidence="1 2">
    <name type="scientific">Marivibrio halodurans</name>
    <dbReference type="NCBI Taxonomy" id="2039722"/>
    <lineage>
        <taxon>Bacteria</taxon>
        <taxon>Pseudomonadati</taxon>
        <taxon>Pseudomonadota</taxon>
        <taxon>Alphaproteobacteria</taxon>
        <taxon>Rhodospirillales</taxon>
        <taxon>Rhodospirillaceae</taxon>
        <taxon>Marivibrio</taxon>
    </lineage>
</organism>
<accession>A0A8J7V4E4</accession>
<dbReference type="AlphaFoldDB" id="A0A8J7V4E4"/>
<dbReference type="EMBL" id="JAGMWN010000005">
    <property type="protein sequence ID" value="MBP5857614.1"/>
    <property type="molecule type" value="Genomic_DNA"/>
</dbReference>
<protein>
    <recommendedName>
        <fullName evidence="3">Tryptophan synthase subunit beta like protein</fullName>
    </recommendedName>
</protein>
<evidence type="ECO:0000313" key="2">
    <source>
        <dbReference type="Proteomes" id="UP000672602"/>
    </source>
</evidence>
<evidence type="ECO:0008006" key="3">
    <source>
        <dbReference type="Google" id="ProtNLM"/>
    </source>
</evidence>
<gene>
    <name evidence="1" type="ORF">KAJ83_11385</name>
</gene>
<comment type="caution">
    <text evidence="1">The sequence shown here is derived from an EMBL/GenBank/DDBJ whole genome shotgun (WGS) entry which is preliminary data.</text>
</comment>
<dbReference type="Proteomes" id="UP000672602">
    <property type="component" value="Unassembled WGS sequence"/>
</dbReference>
<evidence type="ECO:0000313" key="1">
    <source>
        <dbReference type="EMBL" id="MBP5857614.1"/>
    </source>
</evidence>
<proteinExistence type="predicted"/>
<keyword evidence="2" id="KW-1185">Reference proteome</keyword>
<sequence>MPYVRRGSDGAVLAVQAERSEECPQFLSPDDADLAVFLEQAGIGSGARDPRNMLAQSDLEMSRVLEDLIDLLIRKGVLSPGELPTTARDKLSRRRELRGHLKWLADIVGGDKIG</sequence>
<name>A0A8J7V4E4_9PROT</name>
<dbReference type="RefSeq" id="WP_210682207.1">
    <property type="nucleotide sequence ID" value="NZ_JAGMWN010000005.1"/>
</dbReference>
<reference evidence="1" key="1">
    <citation type="submission" date="2021-04" db="EMBL/GenBank/DDBJ databases">
        <authorList>
            <person name="Zhang D.-C."/>
        </authorList>
    </citation>
    <scope>NUCLEOTIDE SEQUENCE</scope>
    <source>
        <strain evidence="1">CGMCC 1.15697</strain>
    </source>
</reference>